<keyword evidence="3" id="KW-1185">Reference proteome</keyword>
<dbReference type="OrthoDB" id="5592813at2759"/>
<dbReference type="EMBL" id="JANBOJ010000006">
    <property type="protein sequence ID" value="KAJ1725404.1"/>
    <property type="molecule type" value="Genomic_DNA"/>
</dbReference>
<gene>
    <name evidence="2" type="ORF">LPJ53_000442</name>
</gene>
<dbReference type="AlphaFoldDB" id="A0A9W7Y7L7"/>
<feature type="region of interest" description="Disordered" evidence="1">
    <location>
        <begin position="44"/>
        <end position="87"/>
    </location>
</feature>
<name>A0A9W7Y7L7_9FUNG</name>
<organism evidence="2 3">
    <name type="scientific">Coemansia erecta</name>
    <dbReference type="NCBI Taxonomy" id="147472"/>
    <lineage>
        <taxon>Eukaryota</taxon>
        <taxon>Fungi</taxon>
        <taxon>Fungi incertae sedis</taxon>
        <taxon>Zoopagomycota</taxon>
        <taxon>Kickxellomycotina</taxon>
        <taxon>Kickxellomycetes</taxon>
        <taxon>Kickxellales</taxon>
        <taxon>Kickxellaceae</taxon>
        <taxon>Coemansia</taxon>
    </lineage>
</organism>
<protein>
    <submittedName>
        <fullName evidence="2">Uncharacterized protein</fullName>
    </submittedName>
</protein>
<proteinExistence type="predicted"/>
<evidence type="ECO:0000256" key="1">
    <source>
        <dbReference type="SAM" id="MobiDB-lite"/>
    </source>
</evidence>
<reference evidence="2" key="1">
    <citation type="submission" date="2022-07" db="EMBL/GenBank/DDBJ databases">
        <title>Phylogenomic reconstructions and comparative analyses of Kickxellomycotina fungi.</title>
        <authorList>
            <person name="Reynolds N.K."/>
            <person name="Stajich J.E."/>
            <person name="Barry K."/>
            <person name="Grigoriev I.V."/>
            <person name="Crous P."/>
            <person name="Smith M.E."/>
        </authorList>
    </citation>
    <scope>NUCLEOTIDE SEQUENCE</scope>
    <source>
        <strain evidence="2">NBRC 32514</strain>
    </source>
</reference>
<evidence type="ECO:0000313" key="2">
    <source>
        <dbReference type="EMBL" id="KAJ1725404.1"/>
    </source>
</evidence>
<accession>A0A9W7Y7L7</accession>
<feature type="region of interest" description="Disordered" evidence="1">
    <location>
        <begin position="1"/>
        <end position="27"/>
    </location>
</feature>
<sequence>MDNKPSPTKTPAATQNPSKPISSSSATKRTVVAVMTVVVDGKTSLSSHTTVVDEATADSENNGNESDNADESQNDGGEPYTSTIVQDGSTVVVTGMLSDGDSQSSDAPPSLFARNIGPAAALGSVVAIAIAALF</sequence>
<evidence type="ECO:0000313" key="3">
    <source>
        <dbReference type="Proteomes" id="UP001149813"/>
    </source>
</evidence>
<comment type="caution">
    <text evidence="2">The sequence shown here is derived from an EMBL/GenBank/DDBJ whole genome shotgun (WGS) entry which is preliminary data.</text>
</comment>
<dbReference type="Proteomes" id="UP001149813">
    <property type="component" value="Unassembled WGS sequence"/>
</dbReference>